<evidence type="ECO:0000313" key="2">
    <source>
        <dbReference type="EMBL" id="ROV96167.1"/>
    </source>
</evidence>
<keyword evidence="3" id="KW-1185">Reference proteome</keyword>
<name>A0A423VYI6_CYTCH</name>
<evidence type="ECO:0000256" key="1">
    <source>
        <dbReference type="SAM" id="MobiDB-lite"/>
    </source>
</evidence>
<reference evidence="2 3" key="1">
    <citation type="submission" date="2015-09" db="EMBL/GenBank/DDBJ databases">
        <title>Host preference determinants of Valsa canker pathogens revealed by comparative genomics.</title>
        <authorList>
            <person name="Yin Z."/>
            <person name="Huang L."/>
        </authorList>
    </citation>
    <scope>NUCLEOTIDE SEQUENCE [LARGE SCALE GENOMIC DNA]</scope>
    <source>
        <strain evidence="2 3">YSFL</strain>
    </source>
</reference>
<evidence type="ECO:0008006" key="4">
    <source>
        <dbReference type="Google" id="ProtNLM"/>
    </source>
</evidence>
<gene>
    <name evidence="2" type="ORF">VSDG_05000</name>
</gene>
<dbReference type="OrthoDB" id="4579997at2759"/>
<protein>
    <recommendedName>
        <fullName evidence="4">F-box domain-containing protein</fullName>
    </recommendedName>
</protein>
<evidence type="ECO:0000313" key="3">
    <source>
        <dbReference type="Proteomes" id="UP000284375"/>
    </source>
</evidence>
<dbReference type="AlphaFoldDB" id="A0A423VYI6"/>
<accession>A0A423VYI6</accession>
<sequence>MASYETIMGGNSSEPSGGSQNVRDKFSGDSGLLTVLAEAVDSPDDLKNLCLVNKAFDHAFYPKLYRHLSFTVDGSLLQRLQGLLQTTKIYATHALSFRSSMNGGGAGHVDFANLLPVIGQLLQKIPALHSFGWVHHSGANILGLITHVAISEEDVLSKLRCLIISPTDLATPVGLPLANELQVPLNLRSLTTLTLVNLEYSRPSMHVQQWFSDCVGGIANLLGSSPMLEYLELSVAKPFFDKNEEFAEFFPRICKNYHQRGFRPLQLKGLNLGLGFMLVSAQENGEAAYLHHLTRMQDLDELHMVSEGIEAWDPLADGMMYTAWGTVSQQNTPSLEYLHIDEIDMAGCNHLLSGEVSNLLRNVELEIDEELVYADDDDLEEQLQTHGVAFTNVADLFSEELERQLETRSLRIAVDPSVFEESAPTPWRHMETLALASRVPESDVFAAIPSVFLGPVSSIQVLSLQFDVPPMTETDFQLFYWAYINTLERWAGHVANCSRQLREISVTFHLAEPFDLPSGKMYCWRVVRMRKSKSLALDVLELLFQTFKSHASH</sequence>
<dbReference type="Proteomes" id="UP000284375">
    <property type="component" value="Unassembled WGS sequence"/>
</dbReference>
<feature type="compositionally biased region" description="Polar residues" evidence="1">
    <location>
        <begin position="9"/>
        <end position="21"/>
    </location>
</feature>
<feature type="region of interest" description="Disordered" evidence="1">
    <location>
        <begin position="1"/>
        <end position="23"/>
    </location>
</feature>
<comment type="caution">
    <text evidence="2">The sequence shown here is derived from an EMBL/GenBank/DDBJ whole genome shotgun (WGS) entry which is preliminary data.</text>
</comment>
<proteinExistence type="predicted"/>
<dbReference type="EMBL" id="LJZO01000021">
    <property type="protein sequence ID" value="ROV96167.1"/>
    <property type="molecule type" value="Genomic_DNA"/>
</dbReference>
<organism evidence="2 3">
    <name type="scientific">Cytospora chrysosperma</name>
    <name type="common">Cytospora canker fungus</name>
    <name type="synonym">Sphaeria chrysosperma</name>
    <dbReference type="NCBI Taxonomy" id="252740"/>
    <lineage>
        <taxon>Eukaryota</taxon>
        <taxon>Fungi</taxon>
        <taxon>Dikarya</taxon>
        <taxon>Ascomycota</taxon>
        <taxon>Pezizomycotina</taxon>
        <taxon>Sordariomycetes</taxon>
        <taxon>Sordariomycetidae</taxon>
        <taxon>Diaporthales</taxon>
        <taxon>Cytosporaceae</taxon>
        <taxon>Cytospora</taxon>
    </lineage>
</organism>